<dbReference type="EMBL" id="CAJNNW010031883">
    <property type="protein sequence ID" value="CAE8709755.1"/>
    <property type="molecule type" value="Genomic_DNA"/>
</dbReference>
<reference evidence="2" key="1">
    <citation type="submission" date="2021-02" db="EMBL/GenBank/DDBJ databases">
        <authorList>
            <person name="Dougan E. K."/>
            <person name="Rhodes N."/>
            <person name="Thang M."/>
            <person name="Chan C."/>
        </authorList>
    </citation>
    <scope>NUCLEOTIDE SEQUENCE</scope>
</reference>
<feature type="region of interest" description="Disordered" evidence="1">
    <location>
        <begin position="162"/>
        <end position="191"/>
    </location>
</feature>
<dbReference type="AlphaFoldDB" id="A0A813KT00"/>
<comment type="caution">
    <text evidence="2">The sequence shown here is derived from an EMBL/GenBank/DDBJ whole genome shotgun (WGS) entry which is preliminary data.</text>
</comment>
<evidence type="ECO:0000313" key="2">
    <source>
        <dbReference type="EMBL" id="CAE8709755.1"/>
    </source>
</evidence>
<feature type="compositionally biased region" description="Low complexity" evidence="1">
    <location>
        <begin position="179"/>
        <end position="191"/>
    </location>
</feature>
<feature type="compositionally biased region" description="Basic and acidic residues" evidence="1">
    <location>
        <begin position="1"/>
        <end position="10"/>
    </location>
</feature>
<sequence length="228" mass="23706">AIAAVAERRGRSPGGRSPRRANGLLSGARPRQLDAVGEEETQDGAGSRSGSPSWLSFSNGLPLSAEELSKIGGGGFRSPQRRKTACQAALVEEDELEETGDDGAYYSEPEALVSRAWSETRLDLPRADTVRDFSEKAGVIISRSSTPLAVSATQAVVNPPARGRGVLPRAVIPEERRTASSSSSVRLKSRPASEPVLLDLDASGEKALARVLETSAAASAAAAAATVS</sequence>
<accession>A0A813KT00</accession>
<gene>
    <name evidence="2" type="ORF">PGLA2088_LOCUS35615</name>
</gene>
<feature type="non-terminal residue" evidence="2">
    <location>
        <position position="228"/>
    </location>
</feature>
<feature type="region of interest" description="Disordered" evidence="1">
    <location>
        <begin position="1"/>
        <end position="58"/>
    </location>
</feature>
<name>A0A813KT00_POLGL</name>
<proteinExistence type="predicted"/>
<evidence type="ECO:0000256" key="1">
    <source>
        <dbReference type="SAM" id="MobiDB-lite"/>
    </source>
</evidence>
<feature type="compositionally biased region" description="Polar residues" evidence="1">
    <location>
        <begin position="48"/>
        <end position="58"/>
    </location>
</feature>
<protein>
    <submittedName>
        <fullName evidence="2">Uncharacterized protein</fullName>
    </submittedName>
</protein>
<dbReference type="Proteomes" id="UP000626109">
    <property type="component" value="Unassembled WGS sequence"/>
</dbReference>
<feature type="non-terminal residue" evidence="2">
    <location>
        <position position="1"/>
    </location>
</feature>
<evidence type="ECO:0000313" key="3">
    <source>
        <dbReference type="Proteomes" id="UP000626109"/>
    </source>
</evidence>
<organism evidence="2 3">
    <name type="scientific">Polarella glacialis</name>
    <name type="common">Dinoflagellate</name>
    <dbReference type="NCBI Taxonomy" id="89957"/>
    <lineage>
        <taxon>Eukaryota</taxon>
        <taxon>Sar</taxon>
        <taxon>Alveolata</taxon>
        <taxon>Dinophyceae</taxon>
        <taxon>Suessiales</taxon>
        <taxon>Suessiaceae</taxon>
        <taxon>Polarella</taxon>
    </lineage>
</organism>